<proteinExistence type="predicted"/>
<dbReference type="EMBL" id="BJWL01000015">
    <property type="protein sequence ID" value="GFZ01606.1"/>
    <property type="molecule type" value="Genomic_DNA"/>
</dbReference>
<feature type="compositionally biased region" description="Basic and acidic residues" evidence="1">
    <location>
        <begin position="87"/>
        <end position="96"/>
    </location>
</feature>
<feature type="region of interest" description="Disordered" evidence="1">
    <location>
        <begin position="87"/>
        <end position="107"/>
    </location>
</feature>
<sequence>MLSYTMPVRWSRSDQKHFKRIGLHALGSLACPQIILHGYQQSPMLFSRTRLSRTGQSSRASMRKSMPNFWKRRKLLAKVKDVEPTKELEAKIDDARAGGNQQDNPPP</sequence>
<reference evidence="2 3" key="1">
    <citation type="submission" date="2019-07" db="EMBL/GenBank/DDBJ databases">
        <title>De Novo Assembly of kiwifruit Actinidia rufa.</title>
        <authorList>
            <person name="Sugita-Konishi S."/>
            <person name="Sato K."/>
            <person name="Mori E."/>
            <person name="Abe Y."/>
            <person name="Kisaki G."/>
            <person name="Hamano K."/>
            <person name="Suezawa K."/>
            <person name="Otani M."/>
            <person name="Fukuda T."/>
            <person name="Manabe T."/>
            <person name="Gomi K."/>
            <person name="Tabuchi M."/>
            <person name="Akimitsu K."/>
            <person name="Kataoka I."/>
        </authorList>
    </citation>
    <scope>NUCLEOTIDE SEQUENCE [LARGE SCALE GENOMIC DNA]</scope>
    <source>
        <strain evidence="3">cv. Fuchu</strain>
    </source>
</reference>
<evidence type="ECO:0000256" key="1">
    <source>
        <dbReference type="SAM" id="MobiDB-lite"/>
    </source>
</evidence>
<accession>A0A7J0FSC1</accession>
<protein>
    <submittedName>
        <fullName evidence="2">Uncharacterized protein</fullName>
    </submittedName>
</protein>
<gene>
    <name evidence="2" type="ORF">Acr_15g0002150</name>
</gene>
<organism evidence="2 3">
    <name type="scientific">Actinidia rufa</name>
    <dbReference type="NCBI Taxonomy" id="165716"/>
    <lineage>
        <taxon>Eukaryota</taxon>
        <taxon>Viridiplantae</taxon>
        <taxon>Streptophyta</taxon>
        <taxon>Embryophyta</taxon>
        <taxon>Tracheophyta</taxon>
        <taxon>Spermatophyta</taxon>
        <taxon>Magnoliopsida</taxon>
        <taxon>eudicotyledons</taxon>
        <taxon>Gunneridae</taxon>
        <taxon>Pentapetalae</taxon>
        <taxon>asterids</taxon>
        <taxon>Ericales</taxon>
        <taxon>Actinidiaceae</taxon>
        <taxon>Actinidia</taxon>
    </lineage>
</organism>
<comment type="caution">
    <text evidence="2">The sequence shown here is derived from an EMBL/GenBank/DDBJ whole genome shotgun (WGS) entry which is preliminary data.</text>
</comment>
<evidence type="ECO:0000313" key="3">
    <source>
        <dbReference type="Proteomes" id="UP000585474"/>
    </source>
</evidence>
<dbReference type="Proteomes" id="UP000585474">
    <property type="component" value="Unassembled WGS sequence"/>
</dbReference>
<evidence type="ECO:0000313" key="2">
    <source>
        <dbReference type="EMBL" id="GFZ01606.1"/>
    </source>
</evidence>
<name>A0A7J0FSC1_9ERIC</name>
<keyword evidence="3" id="KW-1185">Reference proteome</keyword>
<dbReference type="AlphaFoldDB" id="A0A7J0FSC1"/>